<feature type="compositionally biased region" description="Basic and acidic residues" evidence="1">
    <location>
        <begin position="69"/>
        <end position="81"/>
    </location>
</feature>
<dbReference type="Proteomes" id="UP001239462">
    <property type="component" value="Unassembled WGS sequence"/>
</dbReference>
<organism evidence="2 3">
    <name type="scientific">Roseiconus lacunae</name>
    <dbReference type="NCBI Taxonomy" id="2605694"/>
    <lineage>
        <taxon>Bacteria</taxon>
        <taxon>Pseudomonadati</taxon>
        <taxon>Planctomycetota</taxon>
        <taxon>Planctomycetia</taxon>
        <taxon>Pirellulales</taxon>
        <taxon>Pirellulaceae</taxon>
        <taxon>Roseiconus</taxon>
    </lineage>
</organism>
<proteinExistence type="predicted"/>
<dbReference type="EMBL" id="JASZZN010000006">
    <property type="protein sequence ID" value="MDM4015832.1"/>
    <property type="molecule type" value="Genomic_DNA"/>
</dbReference>
<reference evidence="2 3" key="1">
    <citation type="submission" date="2023-06" db="EMBL/GenBank/DDBJ databases">
        <title>Roseiconus lacunae JC819 isolated from Gulf of Mannar region, Tamil Nadu.</title>
        <authorList>
            <person name="Pk S."/>
            <person name="Ch S."/>
            <person name="Ch V.R."/>
        </authorList>
    </citation>
    <scope>NUCLEOTIDE SEQUENCE [LARGE SCALE GENOMIC DNA]</scope>
    <source>
        <strain evidence="2 3">JC819</strain>
    </source>
</reference>
<sequence>MLDNNASPEEILAQFEGQVRNLSYRFRRYWLPAEDIAQELLRYLVWDRILALNCCLCRLAQEGTEKMRDYKPEDGYDRRFDWPAPPAPD</sequence>
<comment type="caution">
    <text evidence="2">The sequence shown here is derived from an EMBL/GenBank/DDBJ whole genome shotgun (WGS) entry which is preliminary data.</text>
</comment>
<feature type="region of interest" description="Disordered" evidence="1">
    <location>
        <begin position="69"/>
        <end position="89"/>
    </location>
</feature>
<keyword evidence="3" id="KW-1185">Reference proteome</keyword>
<evidence type="ECO:0000313" key="3">
    <source>
        <dbReference type="Proteomes" id="UP001239462"/>
    </source>
</evidence>
<name>A0ABT7PH74_9BACT</name>
<evidence type="ECO:0000313" key="2">
    <source>
        <dbReference type="EMBL" id="MDM4015832.1"/>
    </source>
</evidence>
<protein>
    <submittedName>
        <fullName evidence="2">Uncharacterized protein</fullName>
    </submittedName>
</protein>
<gene>
    <name evidence="2" type="ORF">QTN89_10355</name>
</gene>
<dbReference type="RefSeq" id="WP_289163356.1">
    <property type="nucleotide sequence ID" value="NZ_JASZZN010000006.1"/>
</dbReference>
<accession>A0ABT7PH74</accession>
<evidence type="ECO:0000256" key="1">
    <source>
        <dbReference type="SAM" id="MobiDB-lite"/>
    </source>
</evidence>